<evidence type="ECO:0000256" key="8">
    <source>
        <dbReference type="SAM" id="MobiDB-lite"/>
    </source>
</evidence>
<evidence type="ECO:0000256" key="5">
    <source>
        <dbReference type="ARBA" id="ARBA00022989"/>
    </source>
</evidence>
<reference evidence="9" key="1">
    <citation type="submission" date="2021-01" db="EMBL/GenBank/DDBJ databases">
        <authorList>
            <person name="Corre E."/>
            <person name="Pelletier E."/>
            <person name="Niang G."/>
            <person name="Scheremetjew M."/>
            <person name="Finn R."/>
            <person name="Kale V."/>
            <person name="Holt S."/>
            <person name="Cochrane G."/>
            <person name="Meng A."/>
            <person name="Brown T."/>
            <person name="Cohen L."/>
        </authorList>
    </citation>
    <scope>NUCLEOTIDE SEQUENCE</scope>
    <source>
        <strain evidence="9">CCMP826</strain>
    </source>
</reference>
<feature type="transmembrane region" description="Helical" evidence="7">
    <location>
        <begin position="169"/>
        <end position="193"/>
    </location>
</feature>
<evidence type="ECO:0000256" key="3">
    <source>
        <dbReference type="ARBA" id="ARBA00022692"/>
    </source>
</evidence>
<gene>
    <name evidence="9" type="ORF">HTAM1171_LOCUS221</name>
</gene>
<organism evidence="9">
    <name type="scientific">Helicotheca tamesis</name>
    <dbReference type="NCBI Taxonomy" id="374047"/>
    <lineage>
        <taxon>Eukaryota</taxon>
        <taxon>Sar</taxon>
        <taxon>Stramenopiles</taxon>
        <taxon>Ochrophyta</taxon>
        <taxon>Bacillariophyta</taxon>
        <taxon>Mediophyceae</taxon>
        <taxon>Lithodesmiophycidae</taxon>
        <taxon>Lithodesmiales</taxon>
        <taxon>Lithodesmiaceae</taxon>
        <taxon>Helicotheca</taxon>
    </lineage>
</organism>
<name>A0A7S2GQ09_9STRA</name>
<dbReference type="SUPFAM" id="SSF144091">
    <property type="entry name" value="Rhomboid-like"/>
    <property type="match status" value="1"/>
</dbReference>
<comment type="subcellular location">
    <subcellularLocation>
        <location evidence="1 7">Endoplasmic reticulum membrane</location>
        <topology evidence="1 7">Multi-pass membrane protein</topology>
    </subcellularLocation>
</comment>
<feature type="transmembrane region" description="Helical" evidence="7">
    <location>
        <begin position="199"/>
        <end position="221"/>
    </location>
</feature>
<dbReference type="InterPro" id="IPR035952">
    <property type="entry name" value="Rhomboid-like_sf"/>
</dbReference>
<feature type="transmembrane region" description="Helical" evidence="7">
    <location>
        <begin position="37"/>
        <end position="54"/>
    </location>
</feature>
<feature type="compositionally biased region" description="Gly residues" evidence="8">
    <location>
        <begin position="274"/>
        <end position="292"/>
    </location>
</feature>
<dbReference type="Pfam" id="PF04511">
    <property type="entry name" value="DER1"/>
    <property type="match status" value="1"/>
</dbReference>
<dbReference type="EMBL" id="HBGV01000346">
    <property type="protein sequence ID" value="CAD9465765.1"/>
    <property type="molecule type" value="Transcribed_RNA"/>
</dbReference>
<feature type="compositionally biased region" description="Pro residues" evidence="8">
    <location>
        <begin position="256"/>
        <end position="268"/>
    </location>
</feature>
<evidence type="ECO:0000256" key="1">
    <source>
        <dbReference type="ARBA" id="ARBA00004477"/>
    </source>
</evidence>
<keyword evidence="6 7" id="KW-0472">Membrane</keyword>
<proteinExistence type="inferred from homology"/>
<accession>A0A7S2GQ09</accession>
<feature type="region of interest" description="Disordered" evidence="8">
    <location>
        <begin position="246"/>
        <end position="292"/>
    </location>
</feature>
<evidence type="ECO:0000256" key="2">
    <source>
        <dbReference type="ARBA" id="ARBA00008917"/>
    </source>
</evidence>
<keyword evidence="4 7" id="KW-0256">Endoplasmic reticulum</keyword>
<dbReference type="AlphaFoldDB" id="A0A7S2GQ09"/>
<protein>
    <recommendedName>
        <fullName evidence="7">Derlin</fullName>
    </recommendedName>
</protein>
<feature type="transmembrane region" description="Helical" evidence="7">
    <location>
        <begin position="120"/>
        <end position="148"/>
    </location>
</feature>
<evidence type="ECO:0000256" key="6">
    <source>
        <dbReference type="ARBA" id="ARBA00023136"/>
    </source>
</evidence>
<dbReference type="GO" id="GO:0005789">
    <property type="term" value="C:endoplasmic reticulum membrane"/>
    <property type="evidence" value="ECO:0007669"/>
    <property type="project" value="UniProtKB-SubCell"/>
</dbReference>
<dbReference type="GO" id="GO:0006950">
    <property type="term" value="P:response to stress"/>
    <property type="evidence" value="ECO:0007669"/>
    <property type="project" value="UniProtKB-ARBA"/>
</dbReference>
<dbReference type="InterPro" id="IPR007599">
    <property type="entry name" value="DER1"/>
</dbReference>
<dbReference type="PANTHER" id="PTHR11009">
    <property type="entry name" value="DER1-LIKE PROTEIN, DERLIN"/>
    <property type="match status" value="1"/>
</dbReference>
<comment type="function">
    <text evidence="7">May be involved in the degradation of misfolded endoplasmic reticulum (ER) luminal proteins.</text>
</comment>
<feature type="transmembrane region" description="Helical" evidence="7">
    <location>
        <begin position="75"/>
        <end position="100"/>
    </location>
</feature>
<sequence length="292" mass="31667">MASEERTKMPMARVGGVDDTGGGPEQWFMSLPFVTRAWFGGALITTCAANFSIISPMKLIWRFDLLKDNFEIWRLITPFLFVGKFDINTLFGLYMIYQFSKQYESGGPYNTGAGGGTADYVFMIMLGVSLMLVSFPLVGGFVPLAPLFTRNLTFYVLYIWSKRNPTMPANIWGFPMKAYHLPFAYLALTVLMGNPYWDIIHGIACGHVYYFLVDVVPLVYAKDVLHTPQFLIDYFGVGEYASQGGGGGGGGGAPQGIPPPGRVNPPNDPAARGGAAGGGHNWGGGGRALGTN</sequence>
<comment type="similarity">
    <text evidence="2 7">Belongs to the derlin family.</text>
</comment>
<evidence type="ECO:0000256" key="7">
    <source>
        <dbReference type="RuleBase" id="RU363059"/>
    </source>
</evidence>
<evidence type="ECO:0000313" key="9">
    <source>
        <dbReference type="EMBL" id="CAD9465765.1"/>
    </source>
</evidence>
<keyword evidence="5 7" id="KW-1133">Transmembrane helix</keyword>
<evidence type="ECO:0000256" key="4">
    <source>
        <dbReference type="ARBA" id="ARBA00022824"/>
    </source>
</evidence>
<keyword evidence="3 7" id="KW-0812">Transmembrane</keyword>